<organism evidence="1 2">
    <name type="scientific">Sphingobacterium thalpophilum</name>
    <dbReference type="NCBI Taxonomy" id="259"/>
    <lineage>
        <taxon>Bacteria</taxon>
        <taxon>Pseudomonadati</taxon>
        <taxon>Bacteroidota</taxon>
        <taxon>Sphingobacteriia</taxon>
        <taxon>Sphingobacteriales</taxon>
        <taxon>Sphingobacteriaceae</taxon>
        <taxon>Sphingobacterium</taxon>
    </lineage>
</organism>
<proteinExistence type="predicted"/>
<dbReference type="InterPro" id="IPR005560">
    <property type="entry name" value="Csp_YhjQ"/>
</dbReference>
<dbReference type="EMBL" id="JBEOQB010000004">
    <property type="protein sequence ID" value="MEZ0452989.1"/>
    <property type="molecule type" value="Genomic_DNA"/>
</dbReference>
<evidence type="ECO:0000313" key="1">
    <source>
        <dbReference type="EMBL" id="MEZ0452989.1"/>
    </source>
</evidence>
<dbReference type="Proteomes" id="UP001566204">
    <property type="component" value="Unassembled WGS sequence"/>
</dbReference>
<dbReference type="Pfam" id="PF03860">
    <property type="entry name" value="Csp"/>
    <property type="match status" value="1"/>
</dbReference>
<evidence type="ECO:0000313" key="2">
    <source>
        <dbReference type="Proteomes" id="UP001566204"/>
    </source>
</evidence>
<dbReference type="Gene3D" id="1.20.1270.360">
    <property type="match status" value="1"/>
</dbReference>
<dbReference type="PANTHER" id="PTHR37310:SF1">
    <property type="entry name" value="CYTOPLASMIC PROTEIN"/>
    <property type="match status" value="1"/>
</dbReference>
<dbReference type="PANTHER" id="PTHR37310">
    <property type="entry name" value="CYTOPLASMIC PROTEIN-RELATED"/>
    <property type="match status" value="1"/>
</dbReference>
<reference evidence="1 2" key="1">
    <citation type="submission" date="2024-06" db="EMBL/GenBank/DDBJ databases">
        <title>Soil Sphingobacterium thalpophilum.</title>
        <authorList>
            <person name="Yang J."/>
            <person name="Li J."/>
        </authorList>
    </citation>
    <scope>NUCLEOTIDE SEQUENCE [LARGE SCALE GENOMIC DNA]</scope>
    <source>
        <strain evidence="1 2">22g91tb</strain>
    </source>
</reference>
<keyword evidence="2" id="KW-1185">Reference proteome</keyword>
<dbReference type="RefSeq" id="WP_211253632.1">
    <property type="nucleotide sequence ID" value="NZ_CP141191.1"/>
</dbReference>
<comment type="caution">
    <text evidence="1">The sequence shown here is derived from an EMBL/GenBank/DDBJ whole genome shotgun (WGS) entry which is preliminary data.</text>
</comment>
<name>A0ABV4HIG6_9SPHI</name>
<sequence length="85" mass="9238">MRCTAEKDIAVLAQCIALSMECSTICSMLAQLMSMESFYAKKLLSICAEICSNCATECYQHKNIHCQACAKACEACAIACNKLLT</sequence>
<protein>
    <submittedName>
        <fullName evidence="1">Four-helix bundle copper-binding protein</fullName>
    </submittedName>
</protein>
<accession>A0ABV4HIG6</accession>
<gene>
    <name evidence="1" type="ORF">ABTW24_15435</name>
</gene>